<dbReference type="STRING" id="85968.GCA_900073015_02631"/>
<accession>A0A2G5PA20</accession>
<name>A0A2G5PA20_9MYCO</name>
<dbReference type="InterPro" id="IPR042070">
    <property type="entry name" value="PucR_C-HTH_sf"/>
</dbReference>
<dbReference type="InterPro" id="IPR025736">
    <property type="entry name" value="PucR_C-HTH_dom"/>
</dbReference>
<proteinExistence type="predicted"/>
<gene>
    <name evidence="3" type="ORF">CQY22_010095</name>
</gene>
<dbReference type="Pfam" id="PF13556">
    <property type="entry name" value="HTH_30"/>
    <property type="match status" value="1"/>
</dbReference>
<evidence type="ECO:0000259" key="1">
    <source>
        <dbReference type="Pfam" id="PF07905"/>
    </source>
</evidence>
<dbReference type="PANTHER" id="PTHR33744">
    <property type="entry name" value="CARBOHYDRATE DIACID REGULATOR"/>
    <property type="match status" value="1"/>
</dbReference>
<feature type="domain" description="PucR C-terminal helix-turn-helix" evidence="2">
    <location>
        <begin position="443"/>
        <end position="501"/>
    </location>
</feature>
<dbReference type="OrthoDB" id="8450798at2"/>
<feature type="domain" description="Purine catabolism PurC-like" evidence="1">
    <location>
        <begin position="4"/>
        <end position="120"/>
    </location>
</feature>
<reference evidence="3 4" key="1">
    <citation type="journal article" date="2017" name="Infect. Genet. Evol.">
        <title>The new phylogeny of the genus Mycobacterium: The old and the news.</title>
        <authorList>
            <person name="Tortoli E."/>
            <person name="Fedrizzi T."/>
            <person name="Meehan C.J."/>
            <person name="Trovato A."/>
            <person name="Grottola A."/>
            <person name="Giacobazzi E."/>
            <person name="Serpini G.F."/>
            <person name="Tagliazucchi S."/>
            <person name="Fabio A."/>
            <person name="Bettua C."/>
            <person name="Bertorelli R."/>
            <person name="Frascaro F."/>
            <person name="De Sanctis V."/>
            <person name="Pecorari M."/>
            <person name="Jousson O."/>
            <person name="Segata N."/>
            <person name="Cirillo D.M."/>
        </authorList>
    </citation>
    <scope>NUCLEOTIDE SEQUENCE [LARGE SCALE GENOMIC DNA]</scope>
    <source>
        <strain evidence="3 4">CIP1034565</strain>
    </source>
</reference>
<comment type="caution">
    <text evidence="3">The sequence shown here is derived from an EMBL/GenBank/DDBJ whole genome shotgun (WGS) entry which is preliminary data.</text>
</comment>
<organism evidence="3 4">
    <name type="scientific">Mycolicibacterium brumae</name>
    <dbReference type="NCBI Taxonomy" id="85968"/>
    <lineage>
        <taxon>Bacteria</taxon>
        <taxon>Bacillati</taxon>
        <taxon>Actinomycetota</taxon>
        <taxon>Actinomycetes</taxon>
        <taxon>Mycobacteriales</taxon>
        <taxon>Mycobacteriaceae</taxon>
        <taxon>Mycolicibacterium</taxon>
    </lineage>
</organism>
<dbReference type="InterPro" id="IPR051448">
    <property type="entry name" value="CdaR-like_regulators"/>
</dbReference>
<protein>
    <submittedName>
        <fullName evidence="3">PucR family transcriptional regulator</fullName>
    </submittedName>
</protein>
<dbReference type="Proteomes" id="UP000230551">
    <property type="component" value="Unassembled WGS sequence"/>
</dbReference>
<dbReference type="PANTHER" id="PTHR33744:SF1">
    <property type="entry name" value="DNA-BINDING TRANSCRIPTIONAL ACTIVATOR ADER"/>
    <property type="match status" value="1"/>
</dbReference>
<keyword evidence="4" id="KW-1185">Reference proteome</keyword>
<dbReference type="Gene3D" id="1.10.10.2840">
    <property type="entry name" value="PucR C-terminal helix-turn-helix domain"/>
    <property type="match status" value="1"/>
</dbReference>
<dbReference type="AlphaFoldDB" id="A0A2G5PA20"/>
<evidence type="ECO:0000313" key="4">
    <source>
        <dbReference type="Proteomes" id="UP000230551"/>
    </source>
</evidence>
<sequence>MRWVLDQPDLQLRLLAGRAGAGREVNLVLTTELADPAEWLSGGELVLTTGISLPTDDRGRRNYLRTLAESGVAAVGFGTGLTFDEVPADLIADAEQLGLPLIQVPRRTPFAAIVQRVGSRLAALQYDAVLRASRAQPRMSRAVVSDGPAGVAAELGRALKSAVVVLDPAGAVIASHPPNLNVTTVNLVRDSVEPGADSAVRVLADGTTVAAQDIRAGGRSHGLLAVVSPSGLSPIDQVLLGHANSLLALDFEKPVRLQDTRRQLNEVALGLLLASDDGREPAWAQLAAAADAKGRIRVLVIEADAEANDKDHRRRMKAALARALEAAGRPVFVVDTAASLTVLLPGTVTAAGAAALLAGLGRSARASARSGLSGVHPLERLTDAARDARMAASIADRGGDPLEFGALTGSALLAFGQSREVLMVLGAMLTPVIEHDAAYGTGLMPALRAFLEANGHWESASAAIGVHRHTMRKRIEQAAELLGCDLGLARVRAELLLAILAQAPDTEAPT</sequence>
<evidence type="ECO:0000259" key="2">
    <source>
        <dbReference type="Pfam" id="PF13556"/>
    </source>
</evidence>
<dbReference type="Pfam" id="PF07905">
    <property type="entry name" value="PucR"/>
    <property type="match status" value="1"/>
</dbReference>
<evidence type="ECO:0000313" key="3">
    <source>
        <dbReference type="EMBL" id="PIB75208.1"/>
    </source>
</evidence>
<dbReference type="RefSeq" id="WP_090589750.1">
    <property type="nucleotide sequence ID" value="NZ_CP104302.1"/>
</dbReference>
<dbReference type="EMBL" id="PDCN02000011">
    <property type="protein sequence ID" value="PIB75208.1"/>
    <property type="molecule type" value="Genomic_DNA"/>
</dbReference>
<dbReference type="InterPro" id="IPR012914">
    <property type="entry name" value="PucR_dom"/>
</dbReference>